<evidence type="ECO:0000259" key="2">
    <source>
        <dbReference type="Pfam" id="PF01471"/>
    </source>
</evidence>
<keyword evidence="1" id="KW-0732">Signal</keyword>
<evidence type="ECO:0000313" key="3">
    <source>
        <dbReference type="EMBL" id="TDT17813.1"/>
    </source>
</evidence>
<dbReference type="InterPro" id="IPR036366">
    <property type="entry name" value="PGBDSf"/>
</dbReference>
<protein>
    <submittedName>
        <fullName evidence="3">Putative peptidoglycan binding protein</fullName>
    </submittedName>
</protein>
<organism evidence="3 4">
    <name type="scientific">Ilumatobacter fluminis</name>
    <dbReference type="NCBI Taxonomy" id="467091"/>
    <lineage>
        <taxon>Bacteria</taxon>
        <taxon>Bacillati</taxon>
        <taxon>Actinomycetota</taxon>
        <taxon>Acidimicrobiia</taxon>
        <taxon>Acidimicrobiales</taxon>
        <taxon>Ilumatobacteraceae</taxon>
        <taxon>Ilumatobacter</taxon>
    </lineage>
</organism>
<dbReference type="InterPro" id="IPR002477">
    <property type="entry name" value="Peptidoglycan-bd-like"/>
</dbReference>
<accession>A0A4R7I567</accession>
<dbReference type="AlphaFoldDB" id="A0A4R7I567"/>
<dbReference type="Proteomes" id="UP000294558">
    <property type="component" value="Unassembled WGS sequence"/>
</dbReference>
<dbReference type="Pfam" id="PF01471">
    <property type="entry name" value="PG_binding_1"/>
    <property type="match status" value="1"/>
</dbReference>
<dbReference type="RefSeq" id="WP_133870074.1">
    <property type="nucleotide sequence ID" value="NZ_SOAU01000001.1"/>
</dbReference>
<gene>
    <name evidence="3" type="ORF">BDK89_3426</name>
</gene>
<dbReference type="InterPro" id="IPR036365">
    <property type="entry name" value="PGBD-like_sf"/>
</dbReference>
<dbReference type="InterPro" id="IPR036514">
    <property type="entry name" value="SGNH_hydro_sf"/>
</dbReference>
<evidence type="ECO:0000313" key="4">
    <source>
        <dbReference type="Proteomes" id="UP000294558"/>
    </source>
</evidence>
<feature type="chain" id="PRO_5020572548" evidence="1">
    <location>
        <begin position="29"/>
        <end position="371"/>
    </location>
</feature>
<sequence>MTTPSRPSRTAALLASIVVALAGVTAYAASVGIGDAADPVAEQAVRVAPPEPAVVIGDSAIAALRWVPNAEFAIVGFEHTLDLESCRRLYYASCRGREGRTPPSVHAALLDHSDNYHTLVVATGYNDGTFGFEASFRNIVSRARSLGYERIVWYTLRSDVDYVSPGSVGNHETFADNNAELSRLIATGDFPDVVIADWGGFTADQREWFATDGVHYRAVGAWAAADYLTRKMAFLDERPCPFPTAPNRLVENPCPDPDETGPVADVEALYPVGVDGLLCYEIGEQRRFECRTDYHVLQLTRELEPGMSGSDVGALQTRLQRLDLFADAVDNVYGDTTTDAVSAFQDDNDLPVTGNADIDTLDALGFDVSAL</sequence>
<keyword evidence="4" id="KW-1185">Reference proteome</keyword>
<feature type="domain" description="Peptidoglycan binding-like" evidence="2">
    <location>
        <begin position="308"/>
        <end position="364"/>
    </location>
</feature>
<proteinExistence type="predicted"/>
<reference evidence="3 4" key="1">
    <citation type="submission" date="2019-03" db="EMBL/GenBank/DDBJ databases">
        <title>Sequencing the genomes of 1000 actinobacteria strains.</title>
        <authorList>
            <person name="Klenk H.-P."/>
        </authorList>
    </citation>
    <scope>NUCLEOTIDE SEQUENCE [LARGE SCALE GENOMIC DNA]</scope>
    <source>
        <strain evidence="3 4">DSM 18936</strain>
    </source>
</reference>
<comment type="caution">
    <text evidence="3">The sequence shown here is derived from an EMBL/GenBank/DDBJ whole genome shotgun (WGS) entry which is preliminary data.</text>
</comment>
<name>A0A4R7I567_9ACTN</name>
<dbReference type="EMBL" id="SOAU01000001">
    <property type="protein sequence ID" value="TDT17813.1"/>
    <property type="molecule type" value="Genomic_DNA"/>
</dbReference>
<dbReference type="SUPFAM" id="SSF47090">
    <property type="entry name" value="PGBD-like"/>
    <property type="match status" value="1"/>
</dbReference>
<evidence type="ECO:0000256" key="1">
    <source>
        <dbReference type="SAM" id="SignalP"/>
    </source>
</evidence>
<dbReference type="Gene3D" id="1.10.101.10">
    <property type="entry name" value="PGBD-like superfamily/PGBD"/>
    <property type="match status" value="1"/>
</dbReference>
<dbReference type="SUPFAM" id="SSF52266">
    <property type="entry name" value="SGNH hydrolase"/>
    <property type="match status" value="1"/>
</dbReference>
<feature type="signal peptide" evidence="1">
    <location>
        <begin position="1"/>
        <end position="28"/>
    </location>
</feature>
<dbReference type="OrthoDB" id="5149475at2"/>
<dbReference type="Gene3D" id="3.40.50.1110">
    <property type="entry name" value="SGNH hydrolase"/>
    <property type="match status" value="1"/>
</dbReference>